<evidence type="ECO:0000313" key="2">
    <source>
        <dbReference type="EMBL" id="GAA4476831.1"/>
    </source>
</evidence>
<gene>
    <name evidence="2" type="ORF">GCM10023094_17680</name>
</gene>
<accession>A0ABP8NX96</accession>
<dbReference type="Proteomes" id="UP001501183">
    <property type="component" value="Unassembled WGS sequence"/>
</dbReference>
<keyword evidence="3" id="KW-1185">Reference proteome</keyword>
<organism evidence="2 3">
    <name type="scientific">Rhodococcus olei</name>
    <dbReference type="NCBI Taxonomy" id="2161675"/>
    <lineage>
        <taxon>Bacteria</taxon>
        <taxon>Bacillati</taxon>
        <taxon>Actinomycetota</taxon>
        <taxon>Actinomycetes</taxon>
        <taxon>Mycobacteriales</taxon>
        <taxon>Nocardiaceae</taxon>
        <taxon>Rhodococcus</taxon>
    </lineage>
</organism>
<reference evidence="3" key="1">
    <citation type="journal article" date="2019" name="Int. J. Syst. Evol. Microbiol.">
        <title>The Global Catalogue of Microorganisms (GCM) 10K type strain sequencing project: providing services to taxonomists for standard genome sequencing and annotation.</title>
        <authorList>
            <consortium name="The Broad Institute Genomics Platform"/>
            <consortium name="The Broad Institute Genome Sequencing Center for Infectious Disease"/>
            <person name="Wu L."/>
            <person name="Ma J."/>
        </authorList>
    </citation>
    <scope>NUCLEOTIDE SEQUENCE [LARGE SCALE GENOMIC DNA]</scope>
    <source>
        <strain evidence="3">JCM 32206</strain>
    </source>
</reference>
<evidence type="ECO:0000256" key="1">
    <source>
        <dbReference type="SAM" id="MobiDB-lite"/>
    </source>
</evidence>
<sequence>MLRTGIHASATTPSAAKTKRRTRNTGCVRTGASRSAVMPRSSHARARDRRICPRPAPPLRVAQRIHQRDTHARYDPNGFAR</sequence>
<comment type="caution">
    <text evidence="2">The sequence shown here is derived from an EMBL/GenBank/DDBJ whole genome shotgun (WGS) entry which is preliminary data.</text>
</comment>
<proteinExistence type="predicted"/>
<feature type="region of interest" description="Disordered" evidence="1">
    <location>
        <begin position="1"/>
        <end position="81"/>
    </location>
</feature>
<protein>
    <submittedName>
        <fullName evidence="2">Uncharacterized protein</fullName>
    </submittedName>
</protein>
<name>A0ABP8NX96_9NOCA</name>
<evidence type="ECO:0000313" key="3">
    <source>
        <dbReference type="Proteomes" id="UP001501183"/>
    </source>
</evidence>
<dbReference type="EMBL" id="BAABFB010000029">
    <property type="protein sequence ID" value="GAA4476831.1"/>
    <property type="molecule type" value="Genomic_DNA"/>
</dbReference>